<proteinExistence type="predicted"/>
<dbReference type="AlphaFoldDB" id="A0A480ADK3"/>
<gene>
    <name evidence="1" type="ORF">NIES80_29470</name>
</gene>
<comment type="caution">
    <text evidence="1">The sequence shown here is derived from an EMBL/GenBank/DDBJ whole genome shotgun (WGS) entry which is preliminary data.</text>
</comment>
<evidence type="ECO:0000313" key="1">
    <source>
        <dbReference type="EMBL" id="GCL43235.1"/>
    </source>
</evidence>
<sequence length="320" mass="37337">MRLEDLVNHAVDKENFQTIQNYISFCRSYLEFIANGLQARIVSQNENHYQFYQYTNDGHYNITRPINTNLMYDAGIFEIAYNQFLQVLEQLRDRQLPEESLRQVLICTIYTLQQTIGATLDALPSGKSNQARKVNGDLFERLIRLLIAYLNIDCVSGTIQVPIRDDNGVILFNTTYQHDLLISQDNELKIIGSVKTSSKDRIDKIFVDKFLYNKLTSTDLPHIAIFLNDVQRKKTKHQNRYGINATFLPGHFKAYTIKLNPLDGVYYCDIRPNMMRDTLLSQHIQTIDNFFYRDIWNLLSSHGQSLEEVEIEECENRESE</sequence>
<dbReference type="RefSeq" id="WP_201275469.1">
    <property type="nucleotide sequence ID" value="NZ_BJCF01000035.1"/>
</dbReference>
<accession>A0A480ADK3</accession>
<evidence type="ECO:0000313" key="2">
    <source>
        <dbReference type="Proteomes" id="UP000299367"/>
    </source>
</evidence>
<dbReference type="EMBL" id="BJCF01000035">
    <property type="protein sequence ID" value="GCL43235.1"/>
    <property type="molecule type" value="Genomic_DNA"/>
</dbReference>
<protein>
    <submittedName>
        <fullName evidence="1">Uncharacterized protein</fullName>
    </submittedName>
</protein>
<reference evidence="2" key="1">
    <citation type="submission" date="2019-02" db="EMBL/GenBank/DDBJ databases">
        <title>Draft genome sequence of Dolichospermum planctonicum NIES-80.</title>
        <authorList>
            <person name="Yamaguchi H."/>
            <person name="Suzuki S."/>
            <person name="Kawachi M."/>
        </authorList>
    </citation>
    <scope>NUCLEOTIDE SEQUENCE [LARGE SCALE GENOMIC DNA]</scope>
    <source>
        <strain evidence="2">NIES-80</strain>
    </source>
</reference>
<organism evidence="1 2">
    <name type="scientific">Dolichospermum planctonicum</name>
    <dbReference type="NCBI Taxonomy" id="136072"/>
    <lineage>
        <taxon>Bacteria</taxon>
        <taxon>Bacillati</taxon>
        <taxon>Cyanobacteriota</taxon>
        <taxon>Cyanophyceae</taxon>
        <taxon>Nostocales</taxon>
        <taxon>Aphanizomenonaceae</taxon>
        <taxon>Dolichospermum</taxon>
    </lineage>
</organism>
<name>A0A480ADK3_9CYAN</name>
<dbReference type="Proteomes" id="UP000299367">
    <property type="component" value="Unassembled WGS sequence"/>
</dbReference>